<accession>A0ABV8JQM2</accession>
<reference evidence="2" key="1">
    <citation type="journal article" date="2019" name="Int. J. Syst. Evol. Microbiol.">
        <title>The Global Catalogue of Microorganisms (GCM) 10K type strain sequencing project: providing services to taxonomists for standard genome sequencing and annotation.</title>
        <authorList>
            <consortium name="The Broad Institute Genomics Platform"/>
            <consortium name="The Broad Institute Genome Sequencing Center for Infectious Disease"/>
            <person name="Wu L."/>
            <person name="Ma J."/>
        </authorList>
    </citation>
    <scope>NUCLEOTIDE SEQUENCE [LARGE SCALE GENOMIC DNA]</scope>
    <source>
        <strain evidence="2">CECT 7477</strain>
    </source>
</reference>
<dbReference type="RefSeq" id="WP_192460452.1">
    <property type="nucleotide sequence ID" value="NZ_JACYFJ010000001.1"/>
</dbReference>
<gene>
    <name evidence="1" type="ORF">ACFOUT_08520</name>
</gene>
<proteinExistence type="predicted"/>
<protein>
    <submittedName>
        <fullName evidence="1">DUF2480 family protein</fullName>
    </submittedName>
</protein>
<organism evidence="1 2">
    <name type="scientific">Euzebyella saccharophila</name>
    <dbReference type="NCBI Taxonomy" id="679664"/>
    <lineage>
        <taxon>Bacteria</taxon>
        <taxon>Pseudomonadati</taxon>
        <taxon>Bacteroidota</taxon>
        <taxon>Flavobacteriia</taxon>
        <taxon>Flavobacteriales</taxon>
        <taxon>Flavobacteriaceae</taxon>
        <taxon>Euzebyella</taxon>
    </lineage>
</organism>
<name>A0ABV8JQM2_9FLAO</name>
<comment type="caution">
    <text evidence="1">The sequence shown here is derived from an EMBL/GenBank/DDBJ whole genome shotgun (WGS) entry which is preliminary data.</text>
</comment>
<keyword evidence="2" id="KW-1185">Reference proteome</keyword>
<dbReference type="Pfam" id="PF10652">
    <property type="entry name" value="DUF2480"/>
    <property type="match status" value="1"/>
</dbReference>
<dbReference type="EMBL" id="JBHSAW010000004">
    <property type="protein sequence ID" value="MFC4095916.1"/>
    <property type="molecule type" value="Genomic_DNA"/>
</dbReference>
<dbReference type="Proteomes" id="UP001595814">
    <property type="component" value="Unassembled WGS sequence"/>
</dbReference>
<dbReference type="InterPro" id="IPR018914">
    <property type="entry name" value="DUF2480"/>
</dbReference>
<evidence type="ECO:0000313" key="1">
    <source>
        <dbReference type="EMBL" id="MFC4095916.1"/>
    </source>
</evidence>
<sequence>MSKEEDVIINRVAQSKLVTFNLEDYYPTGKRILFDISEWLYEGLILREKEFREAVEGHDWSQYTGTYVALTCKTDAIVPGWAYMLLTVKLSAFAKKVIQGSLEVLETSLYQSVLENLDISEFQDKMVIVKGCSNKPVPLSAYLLITQQLQPIVKSLMYGEACSSVPLFKRK</sequence>
<evidence type="ECO:0000313" key="2">
    <source>
        <dbReference type="Proteomes" id="UP001595814"/>
    </source>
</evidence>